<comment type="similarity">
    <text evidence="2 6">Belongs to the class-A beta-lactamase family.</text>
</comment>
<dbReference type="EC" id="3.5.2.6" evidence="3 6"/>
<proteinExistence type="inferred from homology"/>
<dbReference type="GO" id="GO:0046677">
    <property type="term" value="P:response to antibiotic"/>
    <property type="evidence" value="ECO:0007669"/>
    <property type="project" value="UniProtKB-UniRule"/>
</dbReference>
<evidence type="ECO:0000259" key="7">
    <source>
        <dbReference type="Pfam" id="PF13354"/>
    </source>
</evidence>
<dbReference type="STRING" id="401562.NS365_06465"/>
<dbReference type="GO" id="GO:0008800">
    <property type="term" value="F:beta-lactamase activity"/>
    <property type="evidence" value="ECO:0007669"/>
    <property type="project" value="UniProtKB-UniRule"/>
</dbReference>
<evidence type="ECO:0000256" key="2">
    <source>
        <dbReference type="ARBA" id="ARBA00009009"/>
    </source>
</evidence>
<dbReference type="Proteomes" id="UP000078272">
    <property type="component" value="Unassembled WGS sequence"/>
</dbReference>
<name>A0A175R6F5_9HYPH</name>
<dbReference type="RefSeq" id="WP_058636173.1">
    <property type="nucleotide sequence ID" value="NZ_LDPZ01000051.1"/>
</dbReference>
<dbReference type="SUPFAM" id="SSF56601">
    <property type="entry name" value="beta-lactamase/transpeptidase-like"/>
    <property type="match status" value="1"/>
</dbReference>
<dbReference type="PRINTS" id="PR00118">
    <property type="entry name" value="BLACTAMASEA"/>
</dbReference>
<evidence type="ECO:0000256" key="4">
    <source>
        <dbReference type="ARBA" id="ARBA00022801"/>
    </source>
</evidence>
<dbReference type="PATRIC" id="fig|401562.3.peg.3758"/>
<sequence>MSHALTRRRFAALAGAGLALGLTGLTSRPARAEADLDALWAEIENRFSARLGAFVWDMETDRRWARRADERFPLCSTFKLVAAAGLLARVDAGQENLSRRVVIAKSDLVTYSPETEKHVGGEGMTLSSIAEAALTQSDNTAGNVLIDLLGGPEGVTRTARGFGDESFRLDRRETALNEAKPGDPRDTTSPAAMTKTLHALLFGEALKPDSRRQLADWMVANRTGDAKLRAGLPKDWRVGDKTGGGDFGTMNDVAVIWPPAGKPILISLYLTETKASFDERNAAFAEVGRALAMLR</sequence>
<evidence type="ECO:0000256" key="1">
    <source>
        <dbReference type="ARBA" id="ARBA00001526"/>
    </source>
</evidence>
<reference evidence="8 9" key="1">
    <citation type="journal article" date="2016" name="Front. Microbiol.">
        <title>Genomic Resource of Rice Seed Associated Bacteria.</title>
        <authorList>
            <person name="Midha S."/>
            <person name="Bansal K."/>
            <person name="Sharma S."/>
            <person name="Kumar N."/>
            <person name="Patil P.P."/>
            <person name="Chaudhry V."/>
            <person name="Patil P.B."/>
        </authorList>
    </citation>
    <scope>NUCLEOTIDE SEQUENCE [LARGE SCALE GENOMIC DNA]</scope>
    <source>
        <strain evidence="8 9">NS226</strain>
    </source>
</reference>
<evidence type="ECO:0000313" key="9">
    <source>
        <dbReference type="Proteomes" id="UP000078272"/>
    </source>
</evidence>
<dbReference type="OrthoDB" id="9784149at2"/>
<dbReference type="PANTHER" id="PTHR35333">
    <property type="entry name" value="BETA-LACTAMASE"/>
    <property type="match status" value="1"/>
</dbReference>
<evidence type="ECO:0000313" key="8">
    <source>
        <dbReference type="EMBL" id="KTQ86040.1"/>
    </source>
</evidence>
<keyword evidence="4 6" id="KW-0378">Hydrolase</keyword>
<comment type="caution">
    <text evidence="8">The sequence shown here is derived from an EMBL/GenBank/DDBJ whole genome shotgun (WGS) entry which is preliminary data.</text>
</comment>
<accession>A0A175R6F5</accession>
<evidence type="ECO:0000256" key="3">
    <source>
        <dbReference type="ARBA" id="ARBA00012865"/>
    </source>
</evidence>
<dbReference type="InterPro" id="IPR006311">
    <property type="entry name" value="TAT_signal"/>
</dbReference>
<gene>
    <name evidence="8" type="ORF">NS226_18305</name>
</gene>
<evidence type="ECO:0000256" key="5">
    <source>
        <dbReference type="ARBA" id="ARBA00023251"/>
    </source>
</evidence>
<dbReference type="Pfam" id="PF13354">
    <property type="entry name" value="Beta-lactamase2"/>
    <property type="match status" value="1"/>
</dbReference>
<organism evidence="8 9">
    <name type="scientific">Aureimonas ureilytica</name>
    <dbReference type="NCBI Taxonomy" id="401562"/>
    <lineage>
        <taxon>Bacteria</taxon>
        <taxon>Pseudomonadati</taxon>
        <taxon>Pseudomonadota</taxon>
        <taxon>Alphaproteobacteria</taxon>
        <taxon>Hyphomicrobiales</taxon>
        <taxon>Aurantimonadaceae</taxon>
        <taxon>Aureimonas</taxon>
    </lineage>
</organism>
<evidence type="ECO:0000256" key="6">
    <source>
        <dbReference type="RuleBase" id="RU361140"/>
    </source>
</evidence>
<dbReference type="AlphaFoldDB" id="A0A175R6F5"/>
<dbReference type="InterPro" id="IPR012338">
    <property type="entry name" value="Beta-lactam/transpept-like"/>
</dbReference>
<protein>
    <recommendedName>
        <fullName evidence="3 6">Beta-lactamase</fullName>
        <ecNumber evidence="3 6">3.5.2.6</ecNumber>
    </recommendedName>
</protein>
<comment type="catalytic activity">
    <reaction evidence="1 6">
        <text>a beta-lactam + H2O = a substituted beta-amino acid</text>
        <dbReference type="Rhea" id="RHEA:20401"/>
        <dbReference type="ChEBI" id="CHEBI:15377"/>
        <dbReference type="ChEBI" id="CHEBI:35627"/>
        <dbReference type="ChEBI" id="CHEBI:140347"/>
        <dbReference type="EC" id="3.5.2.6"/>
    </reaction>
</comment>
<keyword evidence="5 6" id="KW-0046">Antibiotic resistance</keyword>
<dbReference type="GO" id="GO:0030655">
    <property type="term" value="P:beta-lactam antibiotic catabolic process"/>
    <property type="evidence" value="ECO:0007669"/>
    <property type="project" value="InterPro"/>
</dbReference>
<dbReference type="NCBIfam" id="NF033103">
    <property type="entry name" value="bla_class_A"/>
    <property type="match status" value="1"/>
</dbReference>
<dbReference type="InterPro" id="IPR023650">
    <property type="entry name" value="Beta-lactam_class-A_AS"/>
</dbReference>
<dbReference type="Gene3D" id="3.40.710.10">
    <property type="entry name" value="DD-peptidase/beta-lactamase superfamily"/>
    <property type="match status" value="1"/>
</dbReference>
<feature type="domain" description="Beta-lactamase class A catalytic" evidence="7">
    <location>
        <begin position="53"/>
        <end position="267"/>
    </location>
</feature>
<dbReference type="PROSITE" id="PS00146">
    <property type="entry name" value="BETA_LACTAMASE_A"/>
    <property type="match status" value="1"/>
</dbReference>
<dbReference type="InterPro" id="IPR045155">
    <property type="entry name" value="Beta-lactam_cat"/>
</dbReference>
<dbReference type="EMBL" id="LDPZ01000051">
    <property type="protein sequence ID" value="KTQ86040.1"/>
    <property type="molecule type" value="Genomic_DNA"/>
</dbReference>
<dbReference type="InterPro" id="IPR000871">
    <property type="entry name" value="Beta-lactam_class-A"/>
</dbReference>
<dbReference type="PROSITE" id="PS51318">
    <property type="entry name" value="TAT"/>
    <property type="match status" value="1"/>
</dbReference>
<dbReference type="PANTHER" id="PTHR35333:SF3">
    <property type="entry name" value="BETA-LACTAMASE-TYPE TRANSPEPTIDASE FOLD CONTAINING PROTEIN"/>
    <property type="match status" value="1"/>
</dbReference>